<name>A0ABR0P0N6_GOSAR</name>
<keyword evidence="3" id="KW-1185">Reference proteome</keyword>
<sequence length="410" mass="44713">MDDSFLLPLHALNSFLLPLHALKVGFYLTLHPFFYSLQNNYRLTPRQLSSFSWWLAMAYFLNSCQRGELDRILMGRKEELANFFYNYYRMKICPFALPELIQEEGGRGSSNLLIALTDHRFVIGGGNNQGYDDNSSGTDSLSCELNEAMDIDVLIASGSKKCKTPVDAVHAHSPLMTSLPPVTQVSSPIAVDEDTPPPVPRSSPPTPTTEEVPTEIVGGPFSWHGDLDTYEFSSSLHFLLFDVSNVRLRFKENILLHAWVACGPFDARKVDFDVLDGLFCSHPEGNLYLEEDSAAADMISSIVDGDTTTVPFAVARSFALDITVGRFALASCFEGCGSSPTSLDLFAGSFALANYSGGRDSSPGSGSSPVSLDLTIGSFDLTNWFRGCGSLPASPDLIVRSFALANCFEG</sequence>
<proteinExistence type="predicted"/>
<gene>
    <name evidence="2" type="ORF">PVK06_027597</name>
</gene>
<dbReference type="Proteomes" id="UP001358586">
    <property type="component" value="Chromosome 8"/>
</dbReference>
<evidence type="ECO:0000256" key="1">
    <source>
        <dbReference type="SAM" id="MobiDB-lite"/>
    </source>
</evidence>
<organism evidence="2 3">
    <name type="scientific">Gossypium arboreum</name>
    <name type="common">Tree cotton</name>
    <name type="synonym">Gossypium nanking</name>
    <dbReference type="NCBI Taxonomy" id="29729"/>
    <lineage>
        <taxon>Eukaryota</taxon>
        <taxon>Viridiplantae</taxon>
        <taxon>Streptophyta</taxon>
        <taxon>Embryophyta</taxon>
        <taxon>Tracheophyta</taxon>
        <taxon>Spermatophyta</taxon>
        <taxon>Magnoliopsida</taxon>
        <taxon>eudicotyledons</taxon>
        <taxon>Gunneridae</taxon>
        <taxon>Pentapetalae</taxon>
        <taxon>rosids</taxon>
        <taxon>malvids</taxon>
        <taxon>Malvales</taxon>
        <taxon>Malvaceae</taxon>
        <taxon>Malvoideae</taxon>
        <taxon>Gossypium</taxon>
    </lineage>
</organism>
<accession>A0ABR0P0N6</accession>
<evidence type="ECO:0000313" key="2">
    <source>
        <dbReference type="EMBL" id="KAK5812181.1"/>
    </source>
</evidence>
<dbReference type="EMBL" id="JARKNE010000008">
    <property type="protein sequence ID" value="KAK5812181.1"/>
    <property type="molecule type" value="Genomic_DNA"/>
</dbReference>
<feature type="region of interest" description="Disordered" evidence="1">
    <location>
        <begin position="189"/>
        <end position="213"/>
    </location>
</feature>
<evidence type="ECO:0000313" key="3">
    <source>
        <dbReference type="Proteomes" id="UP001358586"/>
    </source>
</evidence>
<feature type="compositionally biased region" description="Pro residues" evidence="1">
    <location>
        <begin position="196"/>
        <end position="207"/>
    </location>
</feature>
<protein>
    <submittedName>
        <fullName evidence="2">Uncharacterized protein</fullName>
    </submittedName>
</protein>
<comment type="caution">
    <text evidence="2">The sequence shown here is derived from an EMBL/GenBank/DDBJ whole genome shotgun (WGS) entry which is preliminary data.</text>
</comment>
<reference evidence="2 3" key="1">
    <citation type="submission" date="2023-03" db="EMBL/GenBank/DDBJ databases">
        <title>WGS of Gossypium arboreum.</title>
        <authorList>
            <person name="Yu D."/>
        </authorList>
    </citation>
    <scope>NUCLEOTIDE SEQUENCE [LARGE SCALE GENOMIC DNA]</scope>
    <source>
        <tissue evidence="2">Leaf</tissue>
    </source>
</reference>